<dbReference type="AlphaFoldDB" id="A0A8J7AL93"/>
<name>A0A8J7AL93_9CYAN</name>
<dbReference type="PANTHER" id="PTHR43581:SF2">
    <property type="entry name" value="EXCINUCLEASE ATPASE SUBUNIT"/>
    <property type="match status" value="1"/>
</dbReference>
<keyword evidence="3" id="KW-1185">Reference proteome</keyword>
<dbReference type="Pfam" id="PF13175">
    <property type="entry name" value="AAA_15"/>
    <property type="match status" value="1"/>
</dbReference>
<evidence type="ECO:0000313" key="2">
    <source>
        <dbReference type="EMBL" id="MBE9076231.1"/>
    </source>
</evidence>
<protein>
    <submittedName>
        <fullName evidence="2">AAA family ATPase</fullName>
    </submittedName>
</protein>
<gene>
    <name evidence="2" type="ORF">IQ241_02785</name>
</gene>
<organism evidence="2 3">
    <name type="scientific">Vasconcelosia minhoensis LEGE 07310</name>
    <dbReference type="NCBI Taxonomy" id="915328"/>
    <lineage>
        <taxon>Bacteria</taxon>
        <taxon>Bacillati</taxon>
        <taxon>Cyanobacteriota</taxon>
        <taxon>Cyanophyceae</taxon>
        <taxon>Nodosilineales</taxon>
        <taxon>Cymatolegaceae</taxon>
        <taxon>Vasconcelosia</taxon>
        <taxon>Vasconcelosia minhoensis</taxon>
    </lineage>
</organism>
<dbReference type="PANTHER" id="PTHR43581">
    <property type="entry name" value="ATP/GTP PHOSPHATASE"/>
    <property type="match status" value="1"/>
</dbReference>
<dbReference type="Proteomes" id="UP000636505">
    <property type="component" value="Unassembled WGS sequence"/>
</dbReference>
<dbReference type="InterPro" id="IPR041685">
    <property type="entry name" value="AAA_GajA/Old/RecF-like"/>
</dbReference>
<dbReference type="InterPro" id="IPR051396">
    <property type="entry name" value="Bact_Antivir_Def_Nuclease"/>
</dbReference>
<comment type="caution">
    <text evidence="2">The sequence shown here is derived from an EMBL/GenBank/DDBJ whole genome shotgun (WGS) entry which is preliminary data.</text>
</comment>
<dbReference type="InterPro" id="IPR027417">
    <property type="entry name" value="P-loop_NTPase"/>
</dbReference>
<dbReference type="SUPFAM" id="SSF52540">
    <property type="entry name" value="P-loop containing nucleoside triphosphate hydrolases"/>
    <property type="match status" value="1"/>
</dbReference>
<dbReference type="EMBL" id="JADEXG010000004">
    <property type="protein sequence ID" value="MBE9076231.1"/>
    <property type="molecule type" value="Genomic_DNA"/>
</dbReference>
<feature type="domain" description="Endonuclease GajA/Old nuclease/RecF-like AAA" evidence="1">
    <location>
        <begin position="2"/>
        <end position="346"/>
    </location>
</feature>
<reference evidence="2" key="1">
    <citation type="submission" date="2020-10" db="EMBL/GenBank/DDBJ databases">
        <authorList>
            <person name="Castelo-Branco R."/>
            <person name="Eusebio N."/>
            <person name="Adriana R."/>
            <person name="Vieira A."/>
            <person name="Brugerolle De Fraissinette N."/>
            <person name="Rezende De Castro R."/>
            <person name="Schneider M.P."/>
            <person name="Vasconcelos V."/>
            <person name="Leao P.N."/>
        </authorList>
    </citation>
    <scope>NUCLEOTIDE SEQUENCE</scope>
    <source>
        <strain evidence="2">LEGE 07310</strain>
    </source>
</reference>
<accession>A0A8J7AL93</accession>
<dbReference type="Gene3D" id="3.40.50.300">
    <property type="entry name" value="P-loop containing nucleotide triphosphate hydrolases"/>
    <property type="match status" value="1"/>
</dbReference>
<sequence length="431" mass="49291">MMEKIEIRDFVGIKYITLEVKQINILIGPQASGKSIVAKLLFYFKSFISELINSADKSKSKRDLDKSFKGKFEEYFPSSSWGNKNFRIRYSVNQDFIEIHRKQRAKKSSSEIVLSYSDFYKNEFAELKSLIQKQSEKFAEQDLQASMLSRFDVVYDIQRSFLYKAAESLNKVATFSQLYIPAGRSFFANLKSSIFTFLSEKNAVDPFLVEFGTYYERMKNPVRLSRLRRSINDKQLNDEIALLNKKILCGKYLKEDGEDYLEMDEGRKINIANSSSGQQETLPLAIILGTIAFMKPKVGGNSIYIEEPEAHIFPAAQRDMVELISTVYNSRKDSLQFLITTHSPYILTAFNNLLQAGFLANDSNEEELKKISQLVPSSRFILSNELTVYSLSDGYSHSILDINTGLIDANIIDQVSNELAIQFDQLLDLDI</sequence>
<evidence type="ECO:0000313" key="3">
    <source>
        <dbReference type="Proteomes" id="UP000636505"/>
    </source>
</evidence>
<evidence type="ECO:0000259" key="1">
    <source>
        <dbReference type="Pfam" id="PF13175"/>
    </source>
</evidence>
<proteinExistence type="predicted"/>